<organism evidence="2 3">
    <name type="scientific">Taibaiella soli</name>
    <dbReference type="NCBI Taxonomy" id="1649169"/>
    <lineage>
        <taxon>Bacteria</taxon>
        <taxon>Pseudomonadati</taxon>
        <taxon>Bacteroidota</taxon>
        <taxon>Chitinophagia</taxon>
        <taxon>Chitinophagales</taxon>
        <taxon>Chitinophagaceae</taxon>
        <taxon>Taibaiella</taxon>
    </lineage>
</organism>
<name>A0A2W2AZC5_9BACT</name>
<dbReference type="AlphaFoldDB" id="A0A2W2AZC5"/>
<comment type="caution">
    <text evidence="2">The sequence shown here is derived from an EMBL/GenBank/DDBJ whole genome shotgun (WGS) entry which is preliminary data.</text>
</comment>
<evidence type="ECO:0000256" key="1">
    <source>
        <dbReference type="SAM" id="SignalP"/>
    </source>
</evidence>
<dbReference type="Proteomes" id="UP000248745">
    <property type="component" value="Unassembled WGS sequence"/>
</dbReference>
<dbReference type="Gene3D" id="3.60.10.10">
    <property type="entry name" value="Endonuclease/exonuclease/phosphatase"/>
    <property type="match status" value="1"/>
</dbReference>
<dbReference type="InterPro" id="IPR026444">
    <property type="entry name" value="Secre_tail"/>
</dbReference>
<feature type="signal peptide" evidence="1">
    <location>
        <begin position="1"/>
        <end position="25"/>
    </location>
</feature>
<dbReference type="RefSeq" id="WP_110998437.1">
    <property type="nucleotide sequence ID" value="NZ_QKTW01000013.1"/>
</dbReference>
<keyword evidence="3" id="KW-1185">Reference proteome</keyword>
<dbReference type="EMBL" id="QKTW01000013">
    <property type="protein sequence ID" value="PZF73374.1"/>
    <property type="molecule type" value="Genomic_DNA"/>
</dbReference>
<dbReference type="SUPFAM" id="SSF56219">
    <property type="entry name" value="DNase I-like"/>
    <property type="match status" value="1"/>
</dbReference>
<dbReference type="InterPro" id="IPR036691">
    <property type="entry name" value="Endo/exonu/phosph_ase_sf"/>
</dbReference>
<proteinExistence type="predicted"/>
<sequence>MKENILKHTIAIFFLLVTLSGSATAQTDTLHVMAYNVLNYGEYPLCQGDNGTYHNYLKTIVQFTNPDILSLEKMGSIKLSASDFHGTAPLGFGDSIVQYALNAAYPGKYAYCMPTNNSQADNMSVLFYNRQKLGFVAIVSSYANITDFNTYKLFYKDPNLAATHDTTFLYVTINHDQSGSSSTSRDQQIAGEMQQLQTHFSHLPNMINMGDFNTRSSAEPCYQTLTATPDTGFRFYDPPFTLDNHLTYPANWDALPQNYSAYLTTSTRQSASVPNTCGTSGGGKSWYDHIFLSPWIAHNTNYISYLPNSYRTIGNDGHRLSVSINDNSTTANNAAPADVIEALFQMSNKYPVMVDLLVTQNTTGNSPADPEMAATAVPGMLLKNAIAVVNPVGGDILLHCATSLMNKKIEIGCYNTDGKVVLQKDFVVDNPVVAIPCMFNPGIYFIRVVTTGQTLIQQTIIKS</sequence>
<evidence type="ECO:0000313" key="3">
    <source>
        <dbReference type="Proteomes" id="UP000248745"/>
    </source>
</evidence>
<reference evidence="2 3" key="1">
    <citation type="submission" date="2018-06" db="EMBL/GenBank/DDBJ databases">
        <title>Mucibacter soli gen. nov., sp. nov., a new member of the family Chitinophagaceae producing mucin.</title>
        <authorList>
            <person name="Kim M.-K."/>
            <person name="Park S."/>
            <person name="Kim T.-S."/>
            <person name="Joung Y."/>
            <person name="Han J.-H."/>
            <person name="Kim S.B."/>
        </authorList>
    </citation>
    <scope>NUCLEOTIDE SEQUENCE [LARGE SCALE GENOMIC DNA]</scope>
    <source>
        <strain evidence="2 3">R1-15</strain>
    </source>
</reference>
<feature type="chain" id="PRO_5016035125" description="Secretion system C-terminal sorting domain-containing protein" evidence="1">
    <location>
        <begin position="26"/>
        <end position="463"/>
    </location>
</feature>
<gene>
    <name evidence="2" type="ORF">DN068_08260</name>
</gene>
<protein>
    <recommendedName>
        <fullName evidence="4">Secretion system C-terminal sorting domain-containing protein</fullName>
    </recommendedName>
</protein>
<accession>A0A2W2AZC5</accession>
<dbReference type="OrthoDB" id="1122807at2"/>
<keyword evidence="1" id="KW-0732">Signal</keyword>
<evidence type="ECO:0000313" key="2">
    <source>
        <dbReference type="EMBL" id="PZF73374.1"/>
    </source>
</evidence>
<dbReference type="NCBIfam" id="TIGR04183">
    <property type="entry name" value="Por_Secre_tail"/>
    <property type="match status" value="1"/>
</dbReference>
<evidence type="ECO:0008006" key="4">
    <source>
        <dbReference type="Google" id="ProtNLM"/>
    </source>
</evidence>